<dbReference type="InterPro" id="IPR045306">
    <property type="entry name" value="SDH-like"/>
</dbReference>
<evidence type="ECO:0000256" key="6">
    <source>
        <dbReference type="ARBA" id="ARBA00023027"/>
    </source>
</evidence>
<evidence type="ECO:0000256" key="3">
    <source>
        <dbReference type="ARBA" id="ARBA00022723"/>
    </source>
</evidence>
<accession>A0AA88SA38</accession>
<evidence type="ECO:0000313" key="10">
    <source>
        <dbReference type="Proteomes" id="UP001187471"/>
    </source>
</evidence>
<dbReference type="Proteomes" id="UP001187471">
    <property type="component" value="Unassembled WGS sequence"/>
</dbReference>
<protein>
    <recommendedName>
        <fullName evidence="8">Enoyl reductase (ER) domain-containing protein</fullName>
    </recommendedName>
</protein>
<dbReference type="PROSITE" id="PS00059">
    <property type="entry name" value="ADH_ZINC"/>
    <property type="match status" value="1"/>
</dbReference>
<dbReference type="InterPro" id="IPR002328">
    <property type="entry name" value="ADH_Zn_CS"/>
</dbReference>
<dbReference type="InterPro" id="IPR011032">
    <property type="entry name" value="GroES-like_sf"/>
</dbReference>
<keyword evidence="5" id="KW-0560">Oxidoreductase</keyword>
<dbReference type="InterPro" id="IPR013154">
    <property type="entry name" value="ADH-like_N"/>
</dbReference>
<evidence type="ECO:0000256" key="1">
    <source>
        <dbReference type="ARBA" id="ARBA00001947"/>
    </source>
</evidence>
<reference evidence="9" key="1">
    <citation type="submission" date="2022-12" db="EMBL/GenBank/DDBJ databases">
        <title>Draft genome assemblies for two species of Escallonia (Escalloniales).</title>
        <authorList>
            <person name="Chanderbali A."/>
            <person name="Dervinis C."/>
            <person name="Anghel I."/>
            <person name="Soltis D."/>
            <person name="Soltis P."/>
            <person name="Zapata F."/>
        </authorList>
    </citation>
    <scope>NUCLEOTIDE SEQUENCE</scope>
    <source>
        <strain evidence="9">UCBG92.1500</strain>
        <tissue evidence="9">Leaf</tissue>
    </source>
</reference>
<keyword evidence="10" id="KW-1185">Reference proteome</keyword>
<dbReference type="Gene3D" id="3.40.50.720">
    <property type="entry name" value="NAD(P)-binding Rossmann-like Domain"/>
    <property type="match status" value="1"/>
</dbReference>
<dbReference type="Gene3D" id="3.90.180.10">
    <property type="entry name" value="Medium-chain alcohol dehydrogenases, catalytic domain"/>
    <property type="match status" value="1"/>
</dbReference>
<dbReference type="AlphaFoldDB" id="A0AA88SA38"/>
<dbReference type="GO" id="GO:0008270">
    <property type="term" value="F:zinc ion binding"/>
    <property type="evidence" value="ECO:0007669"/>
    <property type="project" value="InterPro"/>
</dbReference>
<dbReference type="CDD" id="cd05285">
    <property type="entry name" value="sorbitol_DH"/>
    <property type="match status" value="1"/>
</dbReference>
<dbReference type="SUPFAM" id="SSF51735">
    <property type="entry name" value="NAD(P)-binding Rossmann-fold domains"/>
    <property type="match status" value="1"/>
</dbReference>
<gene>
    <name evidence="9" type="ORF">RJ640_022953</name>
</gene>
<sequence length="388" mass="41972">MGKGGMSHGNNGEEENMAAWLVGINSLKIQPFKLPPLGPHDVRVRMKAVGICGSDVHYLKTLRCAHFVVKEPMVIGHECAGVIEEVGSEVKNLVSGDRVALEPGISCWRCSHCKEGRYNLCPDMKFFATPPVHGSLANQIVHPADLCFKLPENVSLEEGAMCEPLSVGVHACRRADIGPETNVLIMGAGPIGLVTMLAARAFGAPRIVIVDVDDHRLSVAKELGADEIVKVSTNIQDVAGEVEMIHKAMGAGVDVTFDCAGFDKTMSTALSATRAGGRVCLVGMGHNEMTVPLTPAAAREVDVVGIFRYKNTWPLCIEFLRSGKIDVKPLITHRFGFSQEEVEEAFEVSARGGNAIKLRKFMLLNHVVGENLHTAMSILNMKDKKKTI</sequence>
<feature type="domain" description="Enoyl reductase (ER)" evidence="8">
    <location>
        <begin position="23"/>
        <end position="356"/>
    </location>
</feature>
<evidence type="ECO:0000256" key="4">
    <source>
        <dbReference type="ARBA" id="ARBA00022833"/>
    </source>
</evidence>
<dbReference type="PANTHER" id="PTHR43161">
    <property type="entry name" value="SORBITOL DEHYDROGENASE"/>
    <property type="match status" value="1"/>
</dbReference>
<dbReference type="InterPro" id="IPR013149">
    <property type="entry name" value="ADH-like_C"/>
</dbReference>
<proteinExistence type="inferred from homology"/>
<keyword evidence="3 7" id="KW-0479">Metal-binding</keyword>
<dbReference type="GO" id="GO:0016616">
    <property type="term" value="F:oxidoreductase activity, acting on the CH-OH group of donors, NAD or NADP as acceptor"/>
    <property type="evidence" value="ECO:0007669"/>
    <property type="project" value="InterPro"/>
</dbReference>
<dbReference type="PANTHER" id="PTHR43161:SF9">
    <property type="entry name" value="SORBITOL DEHYDROGENASE"/>
    <property type="match status" value="1"/>
</dbReference>
<evidence type="ECO:0000259" key="8">
    <source>
        <dbReference type="SMART" id="SM00829"/>
    </source>
</evidence>
<evidence type="ECO:0000256" key="2">
    <source>
        <dbReference type="ARBA" id="ARBA00008072"/>
    </source>
</evidence>
<dbReference type="Pfam" id="PF08240">
    <property type="entry name" value="ADH_N"/>
    <property type="match status" value="1"/>
</dbReference>
<dbReference type="SUPFAM" id="SSF50129">
    <property type="entry name" value="GroES-like"/>
    <property type="match status" value="1"/>
</dbReference>
<name>A0AA88SA38_9ASTE</name>
<evidence type="ECO:0000313" key="9">
    <source>
        <dbReference type="EMBL" id="KAK2985075.1"/>
    </source>
</evidence>
<dbReference type="Pfam" id="PF00107">
    <property type="entry name" value="ADH_zinc_N"/>
    <property type="match status" value="1"/>
</dbReference>
<dbReference type="InterPro" id="IPR020843">
    <property type="entry name" value="ER"/>
</dbReference>
<organism evidence="9 10">
    <name type="scientific">Escallonia rubra</name>
    <dbReference type="NCBI Taxonomy" id="112253"/>
    <lineage>
        <taxon>Eukaryota</taxon>
        <taxon>Viridiplantae</taxon>
        <taxon>Streptophyta</taxon>
        <taxon>Embryophyta</taxon>
        <taxon>Tracheophyta</taxon>
        <taxon>Spermatophyta</taxon>
        <taxon>Magnoliopsida</taxon>
        <taxon>eudicotyledons</taxon>
        <taxon>Gunneridae</taxon>
        <taxon>Pentapetalae</taxon>
        <taxon>asterids</taxon>
        <taxon>campanulids</taxon>
        <taxon>Escalloniales</taxon>
        <taxon>Escalloniaceae</taxon>
        <taxon>Escallonia</taxon>
    </lineage>
</organism>
<comment type="similarity">
    <text evidence="2 7">Belongs to the zinc-containing alcohol dehydrogenase family.</text>
</comment>
<evidence type="ECO:0000256" key="7">
    <source>
        <dbReference type="RuleBase" id="RU361277"/>
    </source>
</evidence>
<evidence type="ECO:0000256" key="5">
    <source>
        <dbReference type="ARBA" id="ARBA00023002"/>
    </source>
</evidence>
<keyword evidence="4 7" id="KW-0862">Zinc</keyword>
<dbReference type="EMBL" id="JAVXUO010001194">
    <property type="protein sequence ID" value="KAK2985075.1"/>
    <property type="molecule type" value="Genomic_DNA"/>
</dbReference>
<dbReference type="SMART" id="SM00829">
    <property type="entry name" value="PKS_ER"/>
    <property type="match status" value="1"/>
</dbReference>
<dbReference type="InterPro" id="IPR036291">
    <property type="entry name" value="NAD(P)-bd_dom_sf"/>
</dbReference>
<comment type="caution">
    <text evidence="9">The sequence shown here is derived from an EMBL/GenBank/DDBJ whole genome shotgun (WGS) entry which is preliminary data.</text>
</comment>
<keyword evidence="6" id="KW-0520">NAD</keyword>
<dbReference type="FunFam" id="3.40.50.720:FF:000068">
    <property type="entry name" value="Sorbitol dehydrogenase"/>
    <property type="match status" value="1"/>
</dbReference>
<comment type="cofactor">
    <cofactor evidence="1 7">
        <name>Zn(2+)</name>
        <dbReference type="ChEBI" id="CHEBI:29105"/>
    </cofactor>
</comment>